<dbReference type="PANTHER" id="PTHR33609">
    <property type="entry name" value="LOW CALCIUM RESPONSE LOCUS PROTEIN S"/>
    <property type="match status" value="1"/>
</dbReference>
<keyword evidence="3" id="KW-1185">Reference proteome</keyword>
<evidence type="ECO:0000256" key="1">
    <source>
        <dbReference type="SAM" id="Coils"/>
    </source>
</evidence>
<dbReference type="GO" id="GO:0003677">
    <property type="term" value="F:DNA binding"/>
    <property type="evidence" value="ECO:0007669"/>
    <property type="project" value="InterPro"/>
</dbReference>
<dbReference type="AlphaFoldDB" id="A0A6C2YUN0"/>
<dbReference type="InterPro" id="IPR009057">
    <property type="entry name" value="Homeodomain-like_sf"/>
</dbReference>
<dbReference type="PANTHER" id="PTHR33609:SF1">
    <property type="entry name" value="TRANSPOSASE"/>
    <property type="match status" value="1"/>
</dbReference>
<dbReference type="EMBL" id="LR593887">
    <property type="protein sequence ID" value="VTS07996.1"/>
    <property type="molecule type" value="Genomic_DNA"/>
</dbReference>
<evidence type="ECO:0008006" key="4">
    <source>
        <dbReference type="Google" id="ProtNLM"/>
    </source>
</evidence>
<proteinExistence type="predicted"/>
<gene>
    <name evidence="2" type="ORF">GMBLW1_38730</name>
</gene>
<evidence type="ECO:0000313" key="3">
    <source>
        <dbReference type="Proteomes" id="UP000464378"/>
    </source>
</evidence>
<dbReference type="InterPro" id="IPR052546">
    <property type="entry name" value="Transposase_8_domain"/>
</dbReference>
<dbReference type="KEGG" id="tim:GMBLW1_38730"/>
<dbReference type="GO" id="GO:0004803">
    <property type="term" value="F:transposase activity"/>
    <property type="evidence" value="ECO:0007669"/>
    <property type="project" value="InterPro"/>
</dbReference>
<dbReference type="InParanoid" id="A0A6C2YUN0"/>
<sequence length="91" mass="10670">MQKRHTPEQIIQKLRLAEKLQSEGQTIAQVCQRLGGSEQTFHRWRNQYGGMKADEARRLKELEAENVRLKRLVADLALDKQMLQEVVRKKS</sequence>
<accession>A0A6C2YUN0</accession>
<protein>
    <recommendedName>
        <fullName evidence="4">Transposase</fullName>
    </recommendedName>
</protein>
<dbReference type="Proteomes" id="UP000464378">
    <property type="component" value="Chromosome"/>
</dbReference>
<feature type="coiled-coil region" evidence="1">
    <location>
        <begin position="52"/>
        <end position="79"/>
    </location>
</feature>
<dbReference type="SUPFAM" id="SSF46689">
    <property type="entry name" value="Homeodomain-like"/>
    <property type="match status" value="1"/>
</dbReference>
<dbReference type="Gene3D" id="1.10.10.60">
    <property type="entry name" value="Homeodomain-like"/>
    <property type="match status" value="1"/>
</dbReference>
<name>A0A6C2YUN0_9BACT</name>
<evidence type="ECO:0000313" key="2">
    <source>
        <dbReference type="EMBL" id="VIP05320.1"/>
    </source>
</evidence>
<dbReference type="InterPro" id="IPR002514">
    <property type="entry name" value="Transposase_8"/>
</dbReference>
<dbReference type="Pfam" id="PF01527">
    <property type="entry name" value="HTH_Tnp_1"/>
    <property type="match status" value="1"/>
</dbReference>
<organism evidence="2">
    <name type="scientific">Tuwongella immobilis</name>
    <dbReference type="NCBI Taxonomy" id="692036"/>
    <lineage>
        <taxon>Bacteria</taxon>
        <taxon>Pseudomonadati</taxon>
        <taxon>Planctomycetota</taxon>
        <taxon>Planctomycetia</taxon>
        <taxon>Gemmatales</taxon>
        <taxon>Gemmataceae</taxon>
        <taxon>Tuwongella</taxon>
    </lineage>
</organism>
<reference evidence="2" key="1">
    <citation type="submission" date="2019-04" db="EMBL/GenBank/DDBJ databases">
        <authorList>
            <consortium name="Science for Life Laboratories"/>
        </authorList>
    </citation>
    <scope>NUCLEOTIDE SEQUENCE</scope>
    <source>
        <strain evidence="2">MBLW1</strain>
    </source>
</reference>
<keyword evidence="1" id="KW-0175">Coiled coil</keyword>
<dbReference type="EMBL" id="LR586016">
    <property type="protein sequence ID" value="VIP05320.1"/>
    <property type="molecule type" value="Genomic_DNA"/>
</dbReference>
<dbReference type="GO" id="GO:0006313">
    <property type="term" value="P:DNA transposition"/>
    <property type="evidence" value="ECO:0007669"/>
    <property type="project" value="InterPro"/>
</dbReference>